<dbReference type="GO" id="GO:0048513">
    <property type="term" value="P:animal organ development"/>
    <property type="evidence" value="ECO:0007669"/>
    <property type="project" value="UniProtKB-ARBA"/>
</dbReference>
<dbReference type="GO" id="GO:0000978">
    <property type="term" value="F:RNA polymerase II cis-regulatory region sequence-specific DNA binding"/>
    <property type="evidence" value="ECO:0007669"/>
    <property type="project" value="TreeGrafter"/>
</dbReference>
<keyword evidence="1 2" id="KW-0238">DNA-binding</keyword>
<dbReference type="CDD" id="cd00086">
    <property type="entry name" value="homeodomain"/>
    <property type="match status" value="1"/>
</dbReference>
<dbReference type="PRINTS" id="PR00024">
    <property type="entry name" value="HOMEOBOX"/>
</dbReference>
<dbReference type="InterPro" id="IPR001356">
    <property type="entry name" value="HD"/>
</dbReference>
<dbReference type="PROSITE" id="PS50071">
    <property type="entry name" value="HOMEOBOX_2"/>
    <property type="match status" value="1"/>
</dbReference>
<evidence type="ECO:0000256" key="2">
    <source>
        <dbReference type="RuleBase" id="RU000682"/>
    </source>
</evidence>
<accession>A0A7D9D4J3</accession>
<feature type="DNA-binding region" description="Homeobox" evidence="1">
    <location>
        <begin position="142"/>
        <end position="201"/>
    </location>
</feature>
<keyword evidence="1 2" id="KW-0539">Nucleus</keyword>
<dbReference type="FunFam" id="1.10.10.60:FF:000176">
    <property type="entry name" value="pancreas/duodenum homeobox protein 1"/>
    <property type="match status" value="1"/>
</dbReference>
<name>A0A7D9D4J3_PARCT</name>
<organism evidence="3 4">
    <name type="scientific">Paramuricea clavata</name>
    <name type="common">Red gorgonian</name>
    <name type="synonym">Violescent sea-whip</name>
    <dbReference type="NCBI Taxonomy" id="317549"/>
    <lineage>
        <taxon>Eukaryota</taxon>
        <taxon>Metazoa</taxon>
        <taxon>Cnidaria</taxon>
        <taxon>Anthozoa</taxon>
        <taxon>Octocorallia</taxon>
        <taxon>Malacalcyonacea</taxon>
        <taxon>Plexauridae</taxon>
        <taxon>Paramuricea</taxon>
    </lineage>
</organism>
<dbReference type="InterPro" id="IPR017970">
    <property type="entry name" value="Homeobox_CS"/>
</dbReference>
<dbReference type="Gene3D" id="1.10.10.60">
    <property type="entry name" value="Homeodomain-like"/>
    <property type="match status" value="1"/>
</dbReference>
<dbReference type="GO" id="GO:0000981">
    <property type="term" value="F:DNA-binding transcription factor activity, RNA polymerase II-specific"/>
    <property type="evidence" value="ECO:0007669"/>
    <property type="project" value="InterPro"/>
</dbReference>
<dbReference type="PRINTS" id="PR00031">
    <property type="entry name" value="HTHREPRESSR"/>
</dbReference>
<dbReference type="PROSITE" id="PS00027">
    <property type="entry name" value="HOMEOBOX_1"/>
    <property type="match status" value="1"/>
</dbReference>
<dbReference type="SMART" id="SM00389">
    <property type="entry name" value="HOX"/>
    <property type="match status" value="1"/>
</dbReference>
<dbReference type="GO" id="GO:0045944">
    <property type="term" value="P:positive regulation of transcription by RNA polymerase II"/>
    <property type="evidence" value="ECO:0007669"/>
    <property type="project" value="UniProtKB-ARBA"/>
</dbReference>
<gene>
    <name evidence="3" type="ORF">PACLA_8A024278</name>
</gene>
<dbReference type="Pfam" id="PF00046">
    <property type="entry name" value="Homeodomain"/>
    <property type="match status" value="1"/>
</dbReference>
<comment type="caution">
    <text evidence="3">The sequence shown here is derived from an EMBL/GenBank/DDBJ whole genome shotgun (WGS) entry which is preliminary data.</text>
</comment>
<proteinExistence type="predicted"/>
<keyword evidence="1 2" id="KW-0371">Homeobox</keyword>
<dbReference type="InterPro" id="IPR020479">
    <property type="entry name" value="HD_metazoa"/>
</dbReference>
<dbReference type="OrthoDB" id="6159439at2759"/>
<dbReference type="GO" id="GO:0005634">
    <property type="term" value="C:nucleus"/>
    <property type="evidence" value="ECO:0007669"/>
    <property type="project" value="UniProtKB-SubCell"/>
</dbReference>
<dbReference type="AlphaFoldDB" id="A0A7D9D4J3"/>
<reference evidence="3" key="1">
    <citation type="submission" date="2020-04" db="EMBL/GenBank/DDBJ databases">
        <authorList>
            <person name="Alioto T."/>
            <person name="Alioto T."/>
            <person name="Gomez Garrido J."/>
        </authorList>
    </citation>
    <scope>NUCLEOTIDE SEQUENCE</scope>
    <source>
        <strain evidence="3">A484AB</strain>
    </source>
</reference>
<keyword evidence="4" id="KW-1185">Reference proteome</keyword>
<dbReference type="EMBL" id="CACRXK020000004">
    <property type="protein sequence ID" value="CAB3976610.1"/>
    <property type="molecule type" value="Genomic_DNA"/>
</dbReference>
<protein>
    <submittedName>
        <fullName evidence="3">Pancreas duodenum homeobox 1</fullName>
    </submittedName>
</protein>
<dbReference type="InterPro" id="IPR000047">
    <property type="entry name" value="HTH_motif"/>
</dbReference>
<sequence>MQSQHLYTHFNSGLAAYKEGTSGQNMDFPYSPCRMQQPTPTFFGNHQSAVPSYMTASSTSASVYNSAISPSPDGTVNFGPTTVAVQNPPGVNTSDNQHLYYPTETGYPQYPWIKSGETHWWPTTGITAVTPASVWSSRPTEGKRKRTAYTRKQLLELEKEFHFNHFLTKERRAELAAQLNLTERQVKIWFQNRRMKHKKCSGGASAGTKVKSPGSNGDPLAPTKPLSPPHNNSLQNNESILKTPIATLPSLPPLSSNITPVITNGTSSVFRM</sequence>
<dbReference type="SUPFAM" id="SSF46689">
    <property type="entry name" value="Homeodomain-like"/>
    <property type="match status" value="1"/>
</dbReference>
<dbReference type="Proteomes" id="UP001152795">
    <property type="component" value="Unassembled WGS sequence"/>
</dbReference>
<evidence type="ECO:0000313" key="3">
    <source>
        <dbReference type="EMBL" id="CAB3976610.1"/>
    </source>
</evidence>
<dbReference type="PANTHER" id="PTHR45664:SF12">
    <property type="entry name" value="PANCREAS_DUODENUM HOMEOBOX PROTEIN 1"/>
    <property type="match status" value="1"/>
</dbReference>
<evidence type="ECO:0000313" key="4">
    <source>
        <dbReference type="Proteomes" id="UP001152795"/>
    </source>
</evidence>
<dbReference type="PANTHER" id="PTHR45664">
    <property type="entry name" value="PROTEIN ZERKNUELLT 1-RELATED"/>
    <property type="match status" value="1"/>
</dbReference>
<evidence type="ECO:0000256" key="1">
    <source>
        <dbReference type="PROSITE-ProRule" id="PRU00108"/>
    </source>
</evidence>
<dbReference type="InterPro" id="IPR009057">
    <property type="entry name" value="Homeodomain-like_sf"/>
</dbReference>
<comment type="subcellular location">
    <subcellularLocation>
        <location evidence="1 2">Nucleus</location>
    </subcellularLocation>
</comment>